<sequence length="269" mass="29710">MKKLATALVSAAAIMTMSTTAFAAENPAEVFDRVMEKNNTIQSAEIQSGVHSVILAKDVIPDGQMKVDMAMHAEMDMQDTTDLKYLAQVASSILGQDSYSQVFYTDGYYYVDANGVKLKYPMPLEQIISSVQTGVNTSNMESSYMKGISLNEVNGKRVLAYEANPKKLNKNVKEALGTVMNTLGTDVNLDMNIQEMKGAYVLDDNDYIIYMTNYIVYNMEVLDQPMTCITLMETEVQNPGEPVVVTLPSTDGYEDLIGLYDGVIESEVE</sequence>
<dbReference type="GeneID" id="79839299"/>
<dbReference type="EMBL" id="PYLO01000002">
    <property type="protein sequence ID" value="PST37799.1"/>
    <property type="molecule type" value="Genomic_DNA"/>
</dbReference>
<name>A0A2T3FRC3_9CLOT</name>
<evidence type="ECO:0000313" key="2">
    <source>
        <dbReference type="EMBL" id="PST37799.1"/>
    </source>
</evidence>
<evidence type="ECO:0000256" key="1">
    <source>
        <dbReference type="SAM" id="SignalP"/>
    </source>
</evidence>
<keyword evidence="1" id="KW-0732">Signal</keyword>
<feature type="signal peptide" evidence="1">
    <location>
        <begin position="1"/>
        <end position="23"/>
    </location>
</feature>
<protein>
    <submittedName>
        <fullName evidence="2">Uncharacterized protein</fullName>
    </submittedName>
</protein>
<dbReference type="RefSeq" id="WP_107000835.1">
    <property type="nucleotide sequence ID" value="NZ_DBFBUD010000240.1"/>
</dbReference>
<organism evidence="2 3">
    <name type="scientific">Clostridium fessum</name>
    <dbReference type="NCBI Taxonomy" id="2126740"/>
    <lineage>
        <taxon>Bacteria</taxon>
        <taxon>Bacillati</taxon>
        <taxon>Bacillota</taxon>
        <taxon>Clostridia</taxon>
        <taxon>Eubacteriales</taxon>
        <taxon>Clostridiaceae</taxon>
        <taxon>Clostridium</taxon>
    </lineage>
</organism>
<dbReference type="Proteomes" id="UP000241048">
    <property type="component" value="Unassembled WGS sequence"/>
</dbReference>
<feature type="chain" id="PRO_5015525188" evidence="1">
    <location>
        <begin position="24"/>
        <end position="269"/>
    </location>
</feature>
<comment type="caution">
    <text evidence="2">The sequence shown here is derived from an EMBL/GenBank/DDBJ whole genome shotgun (WGS) entry which is preliminary data.</text>
</comment>
<keyword evidence="3" id="KW-1185">Reference proteome</keyword>
<evidence type="ECO:0000313" key="3">
    <source>
        <dbReference type="Proteomes" id="UP000241048"/>
    </source>
</evidence>
<proteinExistence type="predicted"/>
<accession>A0A2T3FRC3</accession>
<dbReference type="AlphaFoldDB" id="A0A2T3FRC3"/>
<gene>
    <name evidence="2" type="ORF">C7U56_08020</name>
</gene>
<reference evidence="2 3" key="1">
    <citation type="submission" date="2018-03" db="EMBL/GenBank/DDBJ databases">
        <title>Lachnoclostridium SNUG30386 gen.nov., sp.nov., isolated from human faeces.</title>
        <authorList>
            <person name="Seo B."/>
            <person name="Jeon K."/>
            <person name="Ko G."/>
        </authorList>
    </citation>
    <scope>NUCLEOTIDE SEQUENCE [LARGE SCALE GENOMIC DNA]</scope>
    <source>
        <strain evidence="2 3">SNUG30386</strain>
    </source>
</reference>